<evidence type="ECO:0000313" key="3">
    <source>
        <dbReference type="Proteomes" id="UP000837801"/>
    </source>
</evidence>
<keyword evidence="3" id="KW-1185">Reference proteome</keyword>
<dbReference type="AlphaFoldDB" id="A0A9P0W0R1"/>
<dbReference type="EMBL" id="CAKXYY010000024">
    <property type="protein sequence ID" value="CAH2355292.1"/>
    <property type="molecule type" value="Genomic_DNA"/>
</dbReference>
<reference evidence="2" key="1">
    <citation type="submission" date="2022-03" db="EMBL/GenBank/DDBJ databases">
        <authorList>
            <person name="Legras J.-L."/>
            <person name="Devillers H."/>
            <person name="Grondin C."/>
        </authorList>
    </citation>
    <scope>NUCLEOTIDE SEQUENCE</scope>
    <source>
        <strain evidence="2">CLIB 1423</strain>
    </source>
</reference>
<feature type="compositionally biased region" description="Low complexity" evidence="1">
    <location>
        <begin position="124"/>
        <end position="136"/>
    </location>
</feature>
<proteinExistence type="predicted"/>
<sequence>MSELPATIKIDDITSGRIEPEVIYAELERLKVEINILRHDMSIFVKALASIPDGQTQSAYYANVESKLRIVQKSITDYYSQYVRLLPIINLAQIKLGHEVEIQPVKQSSQESGNGGSAGKQVPAAARRSSGSKAKGTVTQPIEL</sequence>
<dbReference type="OrthoDB" id="8189076at2759"/>
<accession>A0A9P0W0R1</accession>
<dbReference type="Proteomes" id="UP000837801">
    <property type="component" value="Unassembled WGS sequence"/>
</dbReference>
<evidence type="ECO:0000256" key="1">
    <source>
        <dbReference type="SAM" id="MobiDB-lite"/>
    </source>
</evidence>
<gene>
    <name evidence="2" type="ORF">CLIB1423_24S00386</name>
</gene>
<feature type="region of interest" description="Disordered" evidence="1">
    <location>
        <begin position="105"/>
        <end position="144"/>
    </location>
</feature>
<protein>
    <submittedName>
        <fullName evidence="2">Uncharacterized protein</fullName>
    </submittedName>
</protein>
<evidence type="ECO:0000313" key="2">
    <source>
        <dbReference type="EMBL" id="CAH2355292.1"/>
    </source>
</evidence>
<comment type="caution">
    <text evidence="2">The sequence shown here is derived from an EMBL/GenBank/DDBJ whole genome shotgun (WGS) entry which is preliminary data.</text>
</comment>
<organism evidence="2 3">
    <name type="scientific">[Candida] railenensis</name>
    <dbReference type="NCBI Taxonomy" id="45579"/>
    <lineage>
        <taxon>Eukaryota</taxon>
        <taxon>Fungi</taxon>
        <taxon>Dikarya</taxon>
        <taxon>Ascomycota</taxon>
        <taxon>Saccharomycotina</taxon>
        <taxon>Pichiomycetes</taxon>
        <taxon>Debaryomycetaceae</taxon>
        <taxon>Kurtzmaniella</taxon>
    </lineage>
</organism>
<name>A0A9P0W0R1_9ASCO</name>